<dbReference type="EMBL" id="JABFUD020000008">
    <property type="protein sequence ID" value="KAI5076945.1"/>
    <property type="molecule type" value="Genomic_DNA"/>
</dbReference>
<dbReference type="GO" id="GO:0005975">
    <property type="term" value="P:carbohydrate metabolic process"/>
    <property type="evidence" value="ECO:0007669"/>
    <property type="project" value="InterPro"/>
</dbReference>
<evidence type="ECO:0000256" key="2">
    <source>
        <dbReference type="ARBA" id="ARBA00022801"/>
    </source>
</evidence>
<dbReference type="AlphaFoldDB" id="A0A9D4ZL93"/>
<dbReference type="Proteomes" id="UP000886520">
    <property type="component" value="Chromosome 8"/>
</dbReference>
<dbReference type="PANTHER" id="PTHR31339:SF0">
    <property type="entry name" value="PECTIN LYASE-LIKE SUPERFAMILY PROTEIN"/>
    <property type="match status" value="1"/>
</dbReference>
<dbReference type="OrthoDB" id="187139at2759"/>
<proteinExistence type="inferred from homology"/>
<gene>
    <name evidence="6" type="ORF">GOP47_0009010</name>
</gene>
<dbReference type="GO" id="GO:0004650">
    <property type="term" value="F:polygalacturonase activity"/>
    <property type="evidence" value="ECO:0007669"/>
    <property type="project" value="InterPro"/>
</dbReference>
<reference evidence="6" key="1">
    <citation type="submission" date="2021-01" db="EMBL/GenBank/DDBJ databases">
        <title>Adiantum capillus-veneris genome.</title>
        <authorList>
            <person name="Fang Y."/>
            <person name="Liao Q."/>
        </authorList>
    </citation>
    <scope>NUCLEOTIDE SEQUENCE</scope>
    <source>
        <strain evidence="6">H3</strain>
        <tissue evidence="6">Leaf</tissue>
    </source>
</reference>
<evidence type="ECO:0000313" key="7">
    <source>
        <dbReference type="Proteomes" id="UP000886520"/>
    </source>
</evidence>
<feature type="chain" id="PRO_5038431121" description="Polygalacturonase" evidence="5">
    <location>
        <begin position="19"/>
        <end position="488"/>
    </location>
</feature>
<dbReference type="InterPro" id="IPR000743">
    <property type="entry name" value="Glyco_hydro_28"/>
</dbReference>
<sequence>MAVIFFALTIVLVGAVDAEISCNVTTFGATGDGVSYDTPAIQQTIDSCAAEINEQDGDDFAVVIIPAPGRYLTGTLFLRSRTILHISPGATLLASPSQDHYPALESRWYLILAENVSNVGITGSDVGYTEPNVGSDVGIPGPADVGATSSDVGVIDGQSCKFVESFNSIKNVMVSWNQTGACYGDECRPRLLGFLDCDRVHIWNIQLHQPAYWCIHVVRSNNISIHHVSILGDFDTPNNDGIDIDSSNNTSIYSCNIDTGDDAICPKTNDGPVHNLTVSRCWIRTKSCGVKLGSASTSDFYGLRFNWINITESHRGIGLQLRDSGNIYDVIFSNFNIMTRYYDQSWWGRAEPIYVTSCPRSPATVVGSIYNVSFVNITAVSENGIFMSGPEGGLLRDLMLENIQLQLQRFTNYTGGLLDYRPGCQGLVDHQNSGIFIERISNLLLNNVQVSFGSDLQRPFVPIEIAPATIPESIEFVDFSLFYQTSLG</sequence>
<dbReference type="PANTHER" id="PTHR31339">
    <property type="entry name" value="PECTIN LYASE-RELATED"/>
    <property type="match status" value="1"/>
</dbReference>
<organism evidence="6 7">
    <name type="scientific">Adiantum capillus-veneris</name>
    <name type="common">Maidenhair fern</name>
    <dbReference type="NCBI Taxonomy" id="13818"/>
    <lineage>
        <taxon>Eukaryota</taxon>
        <taxon>Viridiplantae</taxon>
        <taxon>Streptophyta</taxon>
        <taxon>Embryophyta</taxon>
        <taxon>Tracheophyta</taxon>
        <taxon>Polypodiopsida</taxon>
        <taxon>Polypodiidae</taxon>
        <taxon>Polypodiales</taxon>
        <taxon>Pteridineae</taxon>
        <taxon>Pteridaceae</taxon>
        <taxon>Vittarioideae</taxon>
        <taxon>Adiantum</taxon>
    </lineage>
</organism>
<accession>A0A9D4ZL93</accession>
<comment type="caution">
    <text evidence="6">The sequence shown here is derived from an EMBL/GenBank/DDBJ whole genome shotgun (WGS) entry which is preliminary data.</text>
</comment>
<comment type="similarity">
    <text evidence="1 4">Belongs to the glycosyl hydrolase 28 family.</text>
</comment>
<evidence type="ECO:0000256" key="1">
    <source>
        <dbReference type="ARBA" id="ARBA00008834"/>
    </source>
</evidence>
<keyword evidence="5" id="KW-0732">Signal</keyword>
<evidence type="ECO:0000256" key="5">
    <source>
        <dbReference type="SAM" id="SignalP"/>
    </source>
</evidence>
<dbReference type="InterPro" id="IPR051801">
    <property type="entry name" value="GH28_Enzymes"/>
</dbReference>
<dbReference type="InterPro" id="IPR012334">
    <property type="entry name" value="Pectin_lyas_fold"/>
</dbReference>
<dbReference type="Pfam" id="PF00295">
    <property type="entry name" value="Glyco_hydro_28"/>
    <property type="match status" value="1"/>
</dbReference>
<evidence type="ECO:0000256" key="3">
    <source>
        <dbReference type="ARBA" id="ARBA00023295"/>
    </source>
</evidence>
<name>A0A9D4ZL93_ADICA</name>
<evidence type="ECO:0000256" key="4">
    <source>
        <dbReference type="RuleBase" id="RU361169"/>
    </source>
</evidence>
<evidence type="ECO:0008006" key="8">
    <source>
        <dbReference type="Google" id="ProtNLM"/>
    </source>
</evidence>
<dbReference type="Gene3D" id="2.160.20.10">
    <property type="entry name" value="Single-stranded right-handed beta-helix, Pectin lyase-like"/>
    <property type="match status" value="1"/>
</dbReference>
<keyword evidence="2 4" id="KW-0378">Hydrolase</keyword>
<evidence type="ECO:0000313" key="6">
    <source>
        <dbReference type="EMBL" id="KAI5076945.1"/>
    </source>
</evidence>
<feature type="signal peptide" evidence="5">
    <location>
        <begin position="1"/>
        <end position="18"/>
    </location>
</feature>
<dbReference type="InterPro" id="IPR011050">
    <property type="entry name" value="Pectin_lyase_fold/virulence"/>
</dbReference>
<dbReference type="SUPFAM" id="SSF51126">
    <property type="entry name" value="Pectin lyase-like"/>
    <property type="match status" value="1"/>
</dbReference>
<keyword evidence="7" id="KW-1185">Reference proteome</keyword>
<protein>
    <recommendedName>
        <fullName evidence="8">Polygalacturonase</fullName>
    </recommendedName>
</protein>
<keyword evidence="3 4" id="KW-0326">Glycosidase</keyword>